<reference evidence="14 15" key="1">
    <citation type="journal article" date="2016" name="PLoS ONE">
        <title>Sequence Assembly of Yarrowia lipolytica Strain W29/CLIB89 Shows Transposable Element Diversity.</title>
        <authorList>
            <person name="Magnan C."/>
            <person name="Yu J."/>
            <person name="Chang I."/>
            <person name="Jahn E."/>
            <person name="Kanomata Y."/>
            <person name="Wu J."/>
            <person name="Zeller M."/>
            <person name="Oakes M."/>
            <person name="Baldi P."/>
            <person name="Sandmeyer S."/>
        </authorList>
    </citation>
    <scope>NUCLEOTIDE SEQUENCE [LARGE SCALE GENOMIC DNA]</scope>
    <source>
        <strain evidence="15">CLIB89(W29)</strain>
    </source>
</reference>
<name>A0A1D8NHL4_YARLL</name>
<dbReference type="Pfam" id="PF13329">
    <property type="entry name" value="ATG2_CAD"/>
    <property type="match status" value="1"/>
</dbReference>
<evidence type="ECO:0000256" key="12">
    <source>
        <dbReference type="ARBA" id="ARBA00024631"/>
    </source>
</evidence>
<evidence type="ECO:0000256" key="11">
    <source>
        <dbReference type="ARBA" id="ARBA00024615"/>
    </source>
</evidence>
<keyword evidence="6" id="KW-0256">Endoplasmic reticulum</keyword>
<dbReference type="Proteomes" id="UP000182444">
    <property type="component" value="Chromosome 1E"/>
</dbReference>
<dbReference type="GO" id="GO:0043495">
    <property type="term" value="F:protein-membrane adaptor activity"/>
    <property type="evidence" value="ECO:0007669"/>
    <property type="project" value="TreeGrafter"/>
</dbReference>
<keyword evidence="8" id="KW-0445">Lipid transport</keyword>
<evidence type="ECO:0000256" key="1">
    <source>
        <dbReference type="ARBA" id="ARBA00004406"/>
    </source>
</evidence>
<evidence type="ECO:0000256" key="5">
    <source>
        <dbReference type="ARBA" id="ARBA00022448"/>
    </source>
</evidence>
<evidence type="ECO:0000256" key="2">
    <source>
        <dbReference type="ARBA" id="ARBA00004623"/>
    </source>
</evidence>
<evidence type="ECO:0000256" key="4">
    <source>
        <dbReference type="ARBA" id="ARBA00018070"/>
    </source>
</evidence>
<dbReference type="PANTHER" id="PTHR13190:SF1">
    <property type="entry name" value="AUTOPHAGY-RELATED 2, ISOFORM A"/>
    <property type="match status" value="1"/>
</dbReference>
<dbReference type="GO" id="GO:0034727">
    <property type="term" value="P:piecemeal microautophagy of the nucleus"/>
    <property type="evidence" value="ECO:0007669"/>
    <property type="project" value="TreeGrafter"/>
</dbReference>
<evidence type="ECO:0000313" key="14">
    <source>
        <dbReference type="EMBL" id="AOW05123.1"/>
    </source>
</evidence>
<dbReference type="GO" id="GO:0061908">
    <property type="term" value="C:phagophore"/>
    <property type="evidence" value="ECO:0007669"/>
    <property type="project" value="TreeGrafter"/>
</dbReference>
<evidence type="ECO:0000256" key="9">
    <source>
        <dbReference type="ARBA" id="ARBA00023136"/>
    </source>
</evidence>
<dbReference type="VEuPathDB" id="FungiDB:YALI0_E08338g"/>
<sequence>MNWIPNVQKRAFHYVLNRLALFSDLELDNMDISLGTAQKAALTNVKLDPDRVSLPAGMYMRSGKIDEVSVEMRLLGGAGIAVKIDGVHITASMKQMDVETATEHVEEFLERTTADLAASILSEDLSASLQIDPAEEPPLLGMGGSGISEALVKKVTQTVLSQLTVDVTNVHVTLFVAADDKMDLVVDEVRLRPQGGQEMALEVRGVKMKVMDKKARGTSGPVTAGSTAHATTGFTSESDSDSDTDPFSNAKKSLLQSTIFSHEEASSIYMSAIAESANLGFESDPLFGVFYVDTIDVLVFLGEEMRVSCEVGIVRASLDLLPTVILSLVKVGNGGSGGKKSRDSETKEGTAMDLNMSIKSISASICQLGDDWEFKNIDTNLLFSLSDISGSSGAFHKLQIGVCEVKRGSTRVFGFESDEKNTDDEEPTPRDSDILLKASSASFTLVLPKKAVGVFTIPDLIDVVSLITYLLSLIESKQQKAATMTECSERAGASKTTVQTNTFDFDVAGHKLYILPIRLSNGQMSLSRVSFGDVHVKGISFENSIVSVDKVDFDIGLPIVEELHQLLLPIIDAMNSAKNRPVPASVQTAPPKLLRIVEEPVNASSLVINVARVKGKVDLGGKVGVIEVVLGGISVTGPTDRIEISTVEIGRDLSDLGLSKKWLLHPLKRESNVVVELSSGQIQLITVKNCALEFYTELLELFGGKGDDTKAAELQESSSPDSSSRESSSGSESPPKRIPLQIHNCAVGLNPTNSSSSAQFIVKHVTCEIKPSPTFSMTSFIGSASLLLIDDASLVTPNPTDLMSSYLEQYTSVASLTATSISISTSPGNPTCININGDTVTLSTCADSTQTLIHLINSLKPAVELSGAKFQLETLDPFLNTFQDVDDCFFKAKNKDACESSCSSDNDDIDMVSDDVPNNMSFVESYYGGDKPSQSRKSGRQKMAESYTHADFLLDSDLDSLVKRERVRFEEICFEEDYFDKEEEDMPVMSRPRASSHDLASSNELLTPPTVVINIDLIHNIVCNFHDGYDWQYTRNEINGAVDGLKKRMKERPVVEEPPVMTTDLLFNSIYIQAKDEDDLDDVVGEQTEPAKPKEANKSRRGLLSRSSNPLVQVWLQGIACLLTVYAGLEDPDLPPGQVLNSLDVKIKDVEIIDHVPTSTWNKFLTYMRSRGEREAGAVMAHITMQNVKPVSTLSSQEVICHVTILPLRLHVDQDTLDFLTRFFNFKDVRTTAPPDETFIQKFDIRDVPVKLDYKPKKVDYSGLKSGKSTELMNFFILDESDMVLRRIKLRGITGFADLGQKLNDIWMPDVRRTQLPGVLAGVAPVRPLVNLGGGIRNLIVVPVREYKKDGRVVRSLNQGAYAFAKTTTNELVRFGAKLAVGTQNLLEGVVSTERAGESRDLDDSDLESTTKYYTYMGYSDSNNKLISLYANQPLGVYAGLQDAYSSFGKHMNVAKTAIHNLSEDISEADTAGAAAYAVVKAAPVALIRPIIGTTEAVSKTLFGVANEMDPSGRELARDKYKEAN</sequence>
<dbReference type="KEGG" id="yli:2912485"/>
<keyword evidence="7" id="KW-0072">Autophagy</keyword>
<dbReference type="PANTHER" id="PTHR13190">
    <property type="entry name" value="AUTOPHAGY-RELATED 2, ISOFORM A"/>
    <property type="match status" value="1"/>
</dbReference>
<evidence type="ECO:0000256" key="10">
    <source>
        <dbReference type="ARBA" id="ARBA00024479"/>
    </source>
</evidence>
<proteinExistence type="inferred from homology"/>
<evidence type="ECO:0000256" key="6">
    <source>
        <dbReference type="ARBA" id="ARBA00022824"/>
    </source>
</evidence>
<dbReference type="GO" id="GO:0034045">
    <property type="term" value="C:phagophore assembly site membrane"/>
    <property type="evidence" value="ECO:0007669"/>
    <property type="project" value="UniProtKB-SubCell"/>
</dbReference>
<gene>
    <name evidence="14" type="ORF">YALI1_E10161g</name>
</gene>
<dbReference type="GO" id="GO:0000422">
    <property type="term" value="P:autophagy of mitochondrion"/>
    <property type="evidence" value="ECO:0007669"/>
    <property type="project" value="TreeGrafter"/>
</dbReference>
<dbReference type="GO" id="GO:0032266">
    <property type="term" value="F:phosphatidylinositol-3-phosphate binding"/>
    <property type="evidence" value="ECO:0007669"/>
    <property type="project" value="TreeGrafter"/>
</dbReference>
<evidence type="ECO:0000256" key="3">
    <source>
        <dbReference type="ARBA" id="ARBA00009714"/>
    </source>
</evidence>
<protein>
    <recommendedName>
        <fullName evidence="4">Autophagy-related protein 2</fullName>
    </recommendedName>
</protein>
<dbReference type="EMBL" id="CP017557">
    <property type="protein sequence ID" value="AOW05123.1"/>
    <property type="molecule type" value="Genomic_DNA"/>
</dbReference>
<comment type="catalytic activity">
    <reaction evidence="10">
        <text>a 1,2-diacyl-sn-glycero-3-phospho-L-serine(in) = a 1,2-diacyl-sn-glycero-3-phospho-L-serine(out)</text>
        <dbReference type="Rhea" id="RHEA:38663"/>
        <dbReference type="ChEBI" id="CHEBI:57262"/>
    </reaction>
</comment>
<dbReference type="GO" id="GO:0005789">
    <property type="term" value="C:endoplasmic reticulum membrane"/>
    <property type="evidence" value="ECO:0007669"/>
    <property type="project" value="UniProtKB-SubCell"/>
</dbReference>
<dbReference type="GO" id="GO:0061709">
    <property type="term" value="P:reticulophagy"/>
    <property type="evidence" value="ECO:0007669"/>
    <property type="project" value="TreeGrafter"/>
</dbReference>
<dbReference type="GeneID" id="2912485"/>
<accession>A0A1D8NHL4</accession>
<keyword evidence="5" id="KW-0813">Transport</keyword>
<evidence type="ECO:0000313" key="15">
    <source>
        <dbReference type="Proteomes" id="UP000182444"/>
    </source>
</evidence>
<dbReference type="VEuPathDB" id="FungiDB:YALI1_E10161g"/>
<evidence type="ECO:0000256" key="13">
    <source>
        <dbReference type="SAM" id="MobiDB-lite"/>
    </source>
</evidence>
<dbReference type="GO" id="GO:0000045">
    <property type="term" value="P:autophagosome assembly"/>
    <property type="evidence" value="ECO:0007669"/>
    <property type="project" value="TreeGrafter"/>
</dbReference>
<dbReference type="eggNOG" id="KOG2993">
    <property type="taxonomic scope" value="Eukaryota"/>
</dbReference>
<evidence type="ECO:0000256" key="7">
    <source>
        <dbReference type="ARBA" id="ARBA00023006"/>
    </source>
</evidence>
<organism evidence="14 15">
    <name type="scientific">Yarrowia lipolytica</name>
    <name type="common">Candida lipolytica</name>
    <dbReference type="NCBI Taxonomy" id="4952"/>
    <lineage>
        <taxon>Eukaryota</taxon>
        <taxon>Fungi</taxon>
        <taxon>Dikarya</taxon>
        <taxon>Ascomycota</taxon>
        <taxon>Saccharomycotina</taxon>
        <taxon>Dipodascomycetes</taxon>
        <taxon>Dipodascales</taxon>
        <taxon>Dipodascales incertae sedis</taxon>
        <taxon>Yarrowia</taxon>
    </lineage>
</organism>
<feature type="compositionally biased region" description="Polar residues" evidence="13">
    <location>
        <begin position="220"/>
        <end position="230"/>
    </location>
</feature>
<comment type="similarity">
    <text evidence="3">Belongs to the ATG2 family.</text>
</comment>
<dbReference type="RefSeq" id="XP_503692.4">
    <property type="nucleotide sequence ID" value="XM_503692.4"/>
</dbReference>
<evidence type="ECO:0000256" key="8">
    <source>
        <dbReference type="ARBA" id="ARBA00023055"/>
    </source>
</evidence>
<dbReference type="InterPro" id="IPR026849">
    <property type="entry name" value="ATG2"/>
</dbReference>
<feature type="region of interest" description="Disordered" evidence="13">
    <location>
        <begin position="712"/>
        <end position="738"/>
    </location>
</feature>
<dbReference type="GO" id="GO:0006869">
    <property type="term" value="P:lipid transport"/>
    <property type="evidence" value="ECO:0007669"/>
    <property type="project" value="UniProtKB-KW"/>
</dbReference>
<keyword evidence="9" id="KW-0472">Membrane</keyword>
<dbReference type="GO" id="GO:0061723">
    <property type="term" value="P:glycophagy"/>
    <property type="evidence" value="ECO:0007669"/>
    <property type="project" value="TreeGrafter"/>
</dbReference>
<comment type="catalytic activity">
    <reaction evidence="12">
        <text>a 1,2-diacyl-sn-glycero-3-phosphocholine(in) = a 1,2-diacyl-sn-glycero-3-phosphocholine(out)</text>
        <dbReference type="Rhea" id="RHEA:38571"/>
        <dbReference type="ChEBI" id="CHEBI:57643"/>
    </reaction>
</comment>
<feature type="compositionally biased region" description="Low complexity" evidence="13">
    <location>
        <begin position="716"/>
        <end position="733"/>
    </location>
</feature>
<comment type="subcellular location">
    <subcellularLocation>
        <location evidence="1">Endoplasmic reticulum membrane</location>
        <topology evidence="1">Peripheral membrane protein</topology>
    </subcellularLocation>
    <subcellularLocation>
        <location evidence="2">Preautophagosomal structure membrane</location>
        <topology evidence="2">Peripheral membrane protein</topology>
    </subcellularLocation>
</comment>
<comment type="catalytic activity">
    <reaction evidence="11">
        <text>a 1,2-diacyl-sn-glycero-3-phosphoethanolamine(in) = a 1,2-diacyl-sn-glycero-3-phosphoethanolamine(out)</text>
        <dbReference type="Rhea" id="RHEA:38895"/>
        <dbReference type="ChEBI" id="CHEBI:64612"/>
    </reaction>
</comment>
<feature type="region of interest" description="Disordered" evidence="13">
    <location>
        <begin position="216"/>
        <end position="247"/>
    </location>
</feature>